<organism evidence="1 2">
    <name type="scientific">Canavalia gladiata</name>
    <name type="common">Sword bean</name>
    <name type="synonym">Dolichos gladiatus</name>
    <dbReference type="NCBI Taxonomy" id="3824"/>
    <lineage>
        <taxon>Eukaryota</taxon>
        <taxon>Viridiplantae</taxon>
        <taxon>Streptophyta</taxon>
        <taxon>Embryophyta</taxon>
        <taxon>Tracheophyta</taxon>
        <taxon>Spermatophyta</taxon>
        <taxon>Magnoliopsida</taxon>
        <taxon>eudicotyledons</taxon>
        <taxon>Gunneridae</taxon>
        <taxon>Pentapetalae</taxon>
        <taxon>rosids</taxon>
        <taxon>fabids</taxon>
        <taxon>Fabales</taxon>
        <taxon>Fabaceae</taxon>
        <taxon>Papilionoideae</taxon>
        <taxon>50 kb inversion clade</taxon>
        <taxon>NPAAA clade</taxon>
        <taxon>indigoferoid/millettioid clade</taxon>
        <taxon>Phaseoleae</taxon>
        <taxon>Canavalia</taxon>
    </lineage>
</organism>
<reference evidence="1 2" key="1">
    <citation type="submission" date="2024-01" db="EMBL/GenBank/DDBJ databases">
        <title>The genomes of 5 underutilized Papilionoideae crops provide insights into root nodulation and disease resistanc.</title>
        <authorList>
            <person name="Jiang F."/>
        </authorList>
    </citation>
    <scope>NUCLEOTIDE SEQUENCE [LARGE SCALE GENOMIC DNA]</scope>
    <source>
        <strain evidence="1">LVBAO_FW01</strain>
        <tissue evidence="1">Leaves</tissue>
    </source>
</reference>
<protein>
    <submittedName>
        <fullName evidence="1">Uncharacterized protein</fullName>
    </submittedName>
</protein>
<evidence type="ECO:0000313" key="1">
    <source>
        <dbReference type="EMBL" id="KAK7363069.1"/>
    </source>
</evidence>
<gene>
    <name evidence="1" type="ORF">VNO77_05198</name>
</gene>
<evidence type="ECO:0000313" key="2">
    <source>
        <dbReference type="Proteomes" id="UP001367508"/>
    </source>
</evidence>
<comment type="caution">
    <text evidence="1">The sequence shown here is derived from an EMBL/GenBank/DDBJ whole genome shotgun (WGS) entry which is preliminary data.</text>
</comment>
<accession>A0AAN9N3L5</accession>
<keyword evidence="2" id="KW-1185">Reference proteome</keyword>
<dbReference type="Proteomes" id="UP001367508">
    <property type="component" value="Unassembled WGS sequence"/>
</dbReference>
<sequence>MLVVSCKLWVPCKIRRKGGNHETGRMELSCFAFLELRNNETSVHVYSCAWNCDRPSNADMLRNQLIQPTSNWPKMWRVPGFDEC</sequence>
<dbReference type="EMBL" id="JAYMYQ010000001">
    <property type="protein sequence ID" value="KAK7363069.1"/>
    <property type="molecule type" value="Genomic_DNA"/>
</dbReference>
<name>A0AAN9N3L5_CANGL</name>
<dbReference type="AlphaFoldDB" id="A0AAN9N3L5"/>
<proteinExistence type="predicted"/>